<dbReference type="AlphaFoldDB" id="A0A0C3QVQ9"/>
<dbReference type="Proteomes" id="UP000054248">
    <property type="component" value="Unassembled WGS sequence"/>
</dbReference>
<dbReference type="OrthoDB" id="2841072at2759"/>
<keyword evidence="2" id="KW-1185">Reference proteome</keyword>
<proteinExistence type="predicted"/>
<protein>
    <submittedName>
        <fullName evidence="1">Uncharacterized protein</fullName>
    </submittedName>
</protein>
<gene>
    <name evidence="1" type="ORF">M407DRAFT_240903</name>
</gene>
<reference evidence="2" key="2">
    <citation type="submission" date="2015-01" db="EMBL/GenBank/DDBJ databases">
        <title>Evolutionary Origins and Diversification of the Mycorrhizal Mutualists.</title>
        <authorList>
            <consortium name="DOE Joint Genome Institute"/>
            <consortium name="Mycorrhizal Genomics Consortium"/>
            <person name="Kohler A."/>
            <person name="Kuo A."/>
            <person name="Nagy L.G."/>
            <person name="Floudas D."/>
            <person name="Copeland A."/>
            <person name="Barry K.W."/>
            <person name="Cichocki N."/>
            <person name="Veneault-Fourrey C."/>
            <person name="LaButti K."/>
            <person name="Lindquist E.A."/>
            <person name="Lipzen A."/>
            <person name="Lundell T."/>
            <person name="Morin E."/>
            <person name="Murat C."/>
            <person name="Riley R."/>
            <person name="Ohm R."/>
            <person name="Sun H."/>
            <person name="Tunlid A."/>
            <person name="Henrissat B."/>
            <person name="Grigoriev I.V."/>
            <person name="Hibbett D.S."/>
            <person name="Martin F."/>
        </authorList>
    </citation>
    <scope>NUCLEOTIDE SEQUENCE [LARGE SCALE GENOMIC DNA]</scope>
    <source>
        <strain evidence="2">MUT 4182</strain>
    </source>
</reference>
<evidence type="ECO:0000313" key="2">
    <source>
        <dbReference type="Proteomes" id="UP000054248"/>
    </source>
</evidence>
<sequence length="111" mass="12108">MLALESLAVHSGRLQTLAIGIDATDPQTIDDTATPFGDMLTSMTFSPLRIPTEAAEVFARNLSTRMPKVEKFRGRVMGLDEGGRAFYWDDGLKIIGDTIGGFRNGGMAELW</sequence>
<evidence type="ECO:0000313" key="1">
    <source>
        <dbReference type="EMBL" id="KIO33741.1"/>
    </source>
</evidence>
<reference evidence="1 2" key="1">
    <citation type="submission" date="2014-04" db="EMBL/GenBank/DDBJ databases">
        <authorList>
            <consortium name="DOE Joint Genome Institute"/>
            <person name="Kuo A."/>
            <person name="Girlanda M."/>
            <person name="Perotto S."/>
            <person name="Kohler A."/>
            <person name="Nagy L.G."/>
            <person name="Floudas D."/>
            <person name="Copeland A."/>
            <person name="Barry K.W."/>
            <person name="Cichocki N."/>
            <person name="Veneault-Fourrey C."/>
            <person name="LaButti K."/>
            <person name="Lindquist E.A."/>
            <person name="Lipzen A."/>
            <person name="Lundell T."/>
            <person name="Morin E."/>
            <person name="Murat C."/>
            <person name="Sun H."/>
            <person name="Tunlid A."/>
            <person name="Henrissat B."/>
            <person name="Grigoriev I.V."/>
            <person name="Hibbett D.S."/>
            <person name="Martin F."/>
            <person name="Nordberg H.P."/>
            <person name="Cantor M.N."/>
            <person name="Hua S.X."/>
        </authorList>
    </citation>
    <scope>NUCLEOTIDE SEQUENCE [LARGE SCALE GENOMIC DNA]</scope>
    <source>
        <strain evidence="1 2">MUT 4182</strain>
    </source>
</reference>
<accession>A0A0C3QVQ9</accession>
<dbReference type="HOGENOM" id="CLU_2160269_0_0_1"/>
<name>A0A0C3QVQ9_9AGAM</name>
<organism evidence="1 2">
    <name type="scientific">Tulasnella calospora MUT 4182</name>
    <dbReference type="NCBI Taxonomy" id="1051891"/>
    <lineage>
        <taxon>Eukaryota</taxon>
        <taxon>Fungi</taxon>
        <taxon>Dikarya</taxon>
        <taxon>Basidiomycota</taxon>
        <taxon>Agaricomycotina</taxon>
        <taxon>Agaricomycetes</taxon>
        <taxon>Cantharellales</taxon>
        <taxon>Tulasnellaceae</taxon>
        <taxon>Tulasnella</taxon>
    </lineage>
</organism>
<dbReference type="EMBL" id="KN822946">
    <property type="protein sequence ID" value="KIO33741.1"/>
    <property type="molecule type" value="Genomic_DNA"/>
</dbReference>